<dbReference type="InterPro" id="IPR029068">
    <property type="entry name" value="Glyas_Bleomycin-R_OHBP_Dase"/>
</dbReference>
<dbReference type="Proteomes" id="UP000217065">
    <property type="component" value="Unassembled WGS sequence"/>
</dbReference>
<dbReference type="Gene3D" id="3.10.180.10">
    <property type="entry name" value="2,3-Dihydroxybiphenyl 1,2-Dioxygenase, domain 1"/>
    <property type="match status" value="1"/>
</dbReference>
<accession>A0A264W0M9</accession>
<proteinExistence type="predicted"/>
<evidence type="ECO:0000313" key="2">
    <source>
        <dbReference type="EMBL" id="OZS77142.1"/>
    </source>
</evidence>
<feature type="non-terminal residue" evidence="2">
    <location>
        <position position="91"/>
    </location>
</feature>
<evidence type="ECO:0000313" key="3">
    <source>
        <dbReference type="Proteomes" id="UP000217065"/>
    </source>
</evidence>
<feature type="domain" description="VOC" evidence="1">
    <location>
        <begin position="1"/>
        <end position="91"/>
    </location>
</feature>
<feature type="non-terminal residue" evidence="2">
    <location>
        <position position="1"/>
    </location>
</feature>
<dbReference type="PROSITE" id="PS51819">
    <property type="entry name" value="VOC"/>
    <property type="match status" value="1"/>
</dbReference>
<organism evidence="2 3">
    <name type="scientific">Tetzosporium hominis</name>
    <dbReference type="NCBI Taxonomy" id="2020506"/>
    <lineage>
        <taxon>Bacteria</taxon>
        <taxon>Bacillati</taxon>
        <taxon>Bacillota</taxon>
        <taxon>Bacilli</taxon>
        <taxon>Bacillales</taxon>
        <taxon>Caryophanaceae</taxon>
        <taxon>Tetzosporium</taxon>
    </lineage>
</organism>
<dbReference type="SUPFAM" id="SSF54593">
    <property type="entry name" value="Glyoxalase/Bleomycin resistance protein/Dihydroxybiphenyl dioxygenase"/>
    <property type="match status" value="1"/>
</dbReference>
<name>A0A264W0M9_9BACL</name>
<protein>
    <submittedName>
        <fullName evidence="2">Glyoxalase</fullName>
    </submittedName>
</protein>
<dbReference type="PANTHER" id="PTHR43279:SF1">
    <property type="entry name" value="CATECHOL-2,3-DIOXYGENASE"/>
    <property type="match status" value="1"/>
</dbReference>
<comment type="caution">
    <text evidence="2">The sequence shown here is derived from an EMBL/GenBank/DDBJ whole genome shotgun (WGS) entry which is preliminary data.</text>
</comment>
<gene>
    <name evidence="2" type="ORF">CF394_13005</name>
</gene>
<evidence type="ECO:0000259" key="1">
    <source>
        <dbReference type="PROSITE" id="PS51819"/>
    </source>
</evidence>
<keyword evidence="3" id="KW-1185">Reference proteome</keyword>
<dbReference type="InterPro" id="IPR037523">
    <property type="entry name" value="VOC_core"/>
</dbReference>
<dbReference type="PANTHER" id="PTHR43279">
    <property type="entry name" value="CATECHOL-2,3-DIOXYGENASE"/>
    <property type="match status" value="1"/>
</dbReference>
<reference evidence="2 3" key="1">
    <citation type="submission" date="2017-07" db="EMBL/GenBank/DDBJ databases">
        <title>Tetzosporium hominis gen.nov. sp.nov.</title>
        <authorList>
            <person name="Tetz G."/>
            <person name="Tetz V."/>
        </authorList>
    </citation>
    <scope>NUCLEOTIDE SEQUENCE [LARGE SCALE GENOMIC DNA]</scope>
    <source>
        <strain evidence="2 3">VT-49</strain>
    </source>
</reference>
<sequence length="91" mass="9907">VIGFQVLKQDGKTAEFTVDGKNPLLIIEEIPNAVVLPERSAAGLYHFAILLPNRKQLGMAVKHLIRAGIELGQGDHLVSEAFYLSDPDQNG</sequence>
<dbReference type="AlphaFoldDB" id="A0A264W0M9"/>
<dbReference type="EMBL" id="NOKQ01000283">
    <property type="protein sequence ID" value="OZS77142.1"/>
    <property type="molecule type" value="Genomic_DNA"/>
</dbReference>